<dbReference type="GO" id="GO:0046983">
    <property type="term" value="F:protein dimerization activity"/>
    <property type="evidence" value="ECO:0007669"/>
    <property type="project" value="InterPro"/>
</dbReference>
<feature type="compositionally biased region" description="Pro residues" evidence="2">
    <location>
        <begin position="174"/>
        <end position="183"/>
    </location>
</feature>
<evidence type="ECO:0000313" key="3">
    <source>
        <dbReference type="EMBL" id="KAK3349103.1"/>
    </source>
</evidence>
<dbReference type="SUPFAM" id="SSF47459">
    <property type="entry name" value="HLH, helix-loop-helix DNA-binding domain"/>
    <property type="match status" value="1"/>
</dbReference>
<protein>
    <recommendedName>
        <fullName evidence="5">BHLH domain-containing protein</fullName>
    </recommendedName>
</protein>
<feature type="compositionally biased region" description="Low complexity" evidence="2">
    <location>
        <begin position="184"/>
        <end position="195"/>
    </location>
</feature>
<feature type="compositionally biased region" description="Polar residues" evidence="2">
    <location>
        <begin position="135"/>
        <end position="146"/>
    </location>
</feature>
<dbReference type="InterPro" id="IPR036638">
    <property type="entry name" value="HLH_DNA-bd_sf"/>
</dbReference>
<feature type="compositionally biased region" description="Low complexity" evidence="2">
    <location>
        <begin position="287"/>
        <end position="303"/>
    </location>
</feature>
<feature type="region of interest" description="Disordered" evidence="2">
    <location>
        <begin position="371"/>
        <end position="396"/>
    </location>
</feature>
<evidence type="ECO:0008006" key="5">
    <source>
        <dbReference type="Google" id="ProtNLM"/>
    </source>
</evidence>
<sequence>MAHVLYDGDLSGWDFGDSFGFDGTIHPVQVPQIGSTSHAAPWSALAVDLSAANFGLLSPPSSGVSALSPEPDLFDLGTTTPNCALDGLDAIDLALDLAHGGGGDAFAALHPPLHLDELSNVTWMHTATADDARQAVQSTRRSSTQSAERRRGSGKPKPAKPDNHKAKAKAKSLPSPPVSPPRPASVDVDAAPASDEMVPTFAQFEPPSFHGGGHQPADTITNAAGGFLNPGQSGSSASTAGMPSGTSTSTSPSTSTSTSTKRPASASHGASPSAKRGRAQPKAAVSANKPPAATRKPAAQAKSAAKKSKSVSPARPDFPGQDSDDRPDPSTACPTLEEYQTRMRQWHNRIGKKYRNKLNEQFESLQAVLRIESEEGSGAVKSPLRQRRYDPNADGDYDVEHAAEENQGDGAGKGHVGVGGRTINKAKVLDMARQRIETLTRERETLREEKEALLDQLKARGMQVGM</sequence>
<dbReference type="PANTHER" id="PTHR47336:SF4">
    <property type="entry name" value="BHLH TRANSCRIPTION FACTOR (EUROFUNG)"/>
    <property type="match status" value="1"/>
</dbReference>
<dbReference type="AlphaFoldDB" id="A0AAJ0MC39"/>
<dbReference type="Proteomes" id="UP001275084">
    <property type="component" value="Unassembled WGS sequence"/>
</dbReference>
<dbReference type="PANTHER" id="PTHR47336">
    <property type="entry name" value="TRANSCRIPTION FACTOR HMS1-RELATED"/>
    <property type="match status" value="1"/>
</dbReference>
<keyword evidence="1" id="KW-0175">Coiled coil</keyword>
<name>A0AAJ0MC39_9PEZI</name>
<keyword evidence="4" id="KW-1185">Reference proteome</keyword>
<feature type="coiled-coil region" evidence="1">
    <location>
        <begin position="429"/>
        <end position="456"/>
    </location>
</feature>
<reference evidence="3" key="1">
    <citation type="journal article" date="2023" name="Mol. Phylogenet. Evol.">
        <title>Genome-scale phylogeny and comparative genomics of the fungal order Sordariales.</title>
        <authorList>
            <person name="Hensen N."/>
            <person name="Bonometti L."/>
            <person name="Westerberg I."/>
            <person name="Brannstrom I.O."/>
            <person name="Guillou S."/>
            <person name="Cros-Aarteil S."/>
            <person name="Calhoun S."/>
            <person name="Haridas S."/>
            <person name="Kuo A."/>
            <person name="Mondo S."/>
            <person name="Pangilinan J."/>
            <person name="Riley R."/>
            <person name="LaButti K."/>
            <person name="Andreopoulos B."/>
            <person name="Lipzen A."/>
            <person name="Chen C."/>
            <person name="Yan M."/>
            <person name="Daum C."/>
            <person name="Ng V."/>
            <person name="Clum A."/>
            <person name="Steindorff A."/>
            <person name="Ohm R.A."/>
            <person name="Martin F."/>
            <person name="Silar P."/>
            <person name="Natvig D.O."/>
            <person name="Lalanne C."/>
            <person name="Gautier V."/>
            <person name="Ament-Velasquez S.L."/>
            <person name="Kruys A."/>
            <person name="Hutchinson M.I."/>
            <person name="Powell A.J."/>
            <person name="Barry K."/>
            <person name="Miller A.N."/>
            <person name="Grigoriev I.V."/>
            <person name="Debuchy R."/>
            <person name="Gladieux P."/>
            <person name="Hiltunen Thoren M."/>
            <person name="Johannesson H."/>
        </authorList>
    </citation>
    <scope>NUCLEOTIDE SEQUENCE</scope>
    <source>
        <strain evidence="3">CBS 955.72</strain>
    </source>
</reference>
<organism evidence="3 4">
    <name type="scientific">Lasiosphaeria hispida</name>
    <dbReference type="NCBI Taxonomy" id="260671"/>
    <lineage>
        <taxon>Eukaryota</taxon>
        <taxon>Fungi</taxon>
        <taxon>Dikarya</taxon>
        <taxon>Ascomycota</taxon>
        <taxon>Pezizomycotina</taxon>
        <taxon>Sordariomycetes</taxon>
        <taxon>Sordariomycetidae</taxon>
        <taxon>Sordariales</taxon>
        <taxon>Lasiosphaeriaceae</taxon>
        <taxon>Lasiosphaeria</taxon>
    </lineage>
</organism>
<evidence type="ECO:0000256" key="1">
    <source>
        <dbReference type="SAM" id="Coils"/>
    </source>
</evidence>
<evidence type="ECO:0000313" key="4">
    <source>
        <dbReference type="Proteomes" id="UP001275084"/>
    </source>
</evidence>
<feature type="compositionally biased region" description="Low complexity" evidence="2">
    <location>
        <begin position="233"/>
        <end position="274"/>
    </location>
</feature>
<gene>
    <name evidence="3" type="ORF">B0T25DRAFT_519397</name>
</gene>
<evidence type="ECO:0000256" key="2">
    <source>
        <dbReference type="SAM" id="MobiDB-lite"/>
    </source>
</evidence>
<proteinExistence type="predicted"/>
<dbReference type="EMBL" id="JAUIQD010000005">
    <property type="protein sequence ID" value="KAK3349103.1"/>
    <property type="molecule type" value="Genomic_DNA"/>
</dbReference>
<reference evidence="3" key="2">
    <citation type="submission" date="2023-06" db="EMBL/GenBank/DDBJ databases">
        <authorList>
            <consortium name="Lawrence Berkeley National Laboratory"/>
            <person name="Haridas S."/>
            <person name="Hensen N."/>
            <person name="Bonometti L."/>
            <person name="Westerberg I."/>
            <person name="Brannstrom I.O."/>
            <person name="Guillou S."/>
            <person name="Cros-Aarteil S."/>
            <person name="Calhoun S."/>
            <person name="Kuo A."/>
            <person name="Mondo S."/>
            <person name="Pangilinan J."/>
            <person name="Riley R."/>
            <person name="Labutti K."/>
            <person name="Andreopoulos B."/>
            <person name="Lipzen A."/>
            <person name="Chen C."/>
            <person name="Yanf M."/>
            <person name="Daum C."/>
            <person name="Ng V."/>
            <person name="Clum A."/>
            <person name="Steindorff A."/>
            <person name="Ohm R."/>
            <person name="Martin F."/>
            <person name="Silar P."/>
            <person name="Natvig D."/>
            <person name="Lalanne C."/>
            <person name="Gautier V."/>
            <person name="Ament-Velasquez S.L."/>
            <person name="Kruys A."/>
            <person name="Hutchinson M.I."/>
            <person name="Powell A.J."/>
            <person name="Barry K."/>
            <person name="Miller A.N."/>
            <person name="Grigoriev I.V."/>
            <person name="Debuchy R."/>
            <person name="Gladieux P."/>
            <person name="Thoren M.H."/>
            <person name="Johannesson H."/>
        </authorList>
    </citation>
    <scope>NUCLEOTIDE SEQUENCE</scope>
    <source>
        <strain evidence="3">CBS 955.72</strain>
    </source>
</reference>
<accession>A0AAJ0MC39</accession>
<comment type="caution">
    <text evidence="3">The sequence shown here is derived from an EMBL/GenBank/DDBJ whole genome shotgun (WGS) entry which is preliminary data.</text>
</comment>
<dbReference type="InterPro" id="IPR052099">
    <property type="entry name" value="Regulatory_TF_Diverse"/>
</dbReference>
<dbReference type="Gene3D" id="4.10.280.10">
    <property type="entry name" value="Helix-loop-helix DNA-binding domain"/>
    <property type="match status" value="1"/>
</dbReference>
<feature type="region of interest" description="Disordered" evidence="2">
    <location>
        <begin position="130"/>
        <end position="340"/>
    </location>
</feature>